<feature type="region of interest" description="Disordered" evidence="1">
    <location>
        <begin position="419"/>
        <end position="439"/>
    </location>
</feature>
<accession>A0A518K779</accession>
<evidence type="ECO:0000256" key="1">
    <source>
        <dbReference type="SAM" id="MobiDB-lite"/>
    </source>
</evidence>
<keyword evidence="3" id="KW-1185">Reference proteome</keyword>
<dbReference type="EMBL" id="CP036349">
    <property type="protein sequence ID" value="QDV73627.1"/>
    <property type="molecule type" value="Genomic_DNA"/>
</dbReference>
<dbReference type="Gene3D" id="3.30.1490.300">
    <property type="match status" value="1"/>
</dbReference>
<dbReference type="Proteomes" id="UP000316426">
    <property type="component" value="Chromosome"/>
</dbReference>
<protein>
    <recommendedName>
        <fullName evidence="4">Competence protein A</fullName>
    </recommendedName>
</protein>
<dbReference type="SUPFAM" id="SSF53067">
    <property type="entry name" value="Actin-like ATPase domain"/>
    <property type="match status" value="1"/>
</dbReference>
<reference evidence="2 3" key="1">
    <citation type="submission" date="2019-02" db="EMBL/GenBank/DDBJ databases">
        <title>Deep-cultivation of Planctomycetes and their phenomic and genomic characterization uncovers novel biology.</title>
        <authorList>
            <person name="Wiegand S."/>
            <person name="Jogler M."/>
            <person name="Boedeker C."/>
            <person name="Pinto D."/>
            <person name="Vollmers J."/>
            <person name="Rivas-Marin E."/>
            <person name="Kohn T."/>
            <person name="Peeters S.H."/>
            <person name="Heuer A."/>
            <person name="Rast P."/>
            <person name="Oberbeckmann S."/>
            <person name="Bunk B."/>
            <person name="Jeske O."/>
            <person name="Meyerdierks A."/>
            <person name="Storesund J.E."/>
            <person name="Kallscheuer N."/>
            <person name="Luecker S."/>
            <person name="Lage O.M."/>
            <person name="Pohl T."/>
            <person name="Merkel B.J."/>
            <person name="Hornburger P."/>
            <person name="Mueller R.-W."/>
            <person name="Bruemmer F."/>
            <person name="Labrenz M."/>
            <person name="Spormann A.M."/>
            <person name="Op den Camp H."/>
            <person name="Overmann J."/>
            <person name="Amann R."/>
            <person name="Jetten M.S.M."/>
            <person name="Mascher T."/>
            <person name="Medema M.H."/>
            <person name="Devos D.P."/>
            <person name="Kaster A.-K."/>
            <person name="Ovreas L."/>
            <person name="Rohde M."/>
            <person name="Galperin M.Y."/>
            <person name="Jogler C."/>
        </authorList>
    </citation>
    <scope>NUCLEOTIDE SEQUENCE [LARGE SCALE GENOMIC DNA]</scope>
    <source>
        <strain evidence="2 3">Spa11</strain>
    </source>
</reference>
<evidence type="ECO:0000313" key="3">
    <source>
        <dbReference type="Proteomes" id="UP000316426"/>
    </source>
</evidence>
<feature type="compositionally biased region" description="Acidic residues" evidence="1">
    <location>
        <begin position="460"/>
        <end position="477"/>
    </location>
</feature>
<evidence type="ECO:0008006" key="4">
    <source>
        <dbReference type="Google" id="ProtNLM"/>
    </source>
</evidence>
<sequence length="540" mass="56836">MLTLALQTDSRGVTAVLADRPKGGSVRLAGYATVERAPSAEKLAEALRAALPKLRGGKAQLAVALGPEDVRVKRLAVPPAPETELPPIVALQAARDAAADVESIVADFSPPQAGQEGAPTVLAAWASEEALAFWREVAEDLGGRLAVATPRPLAIAPSTGEGEPVIFLARAGDSIDFVSFAANQPVLVRSAHVGEADAQRELRRTLLALSADGVEAPKVLPLHDDLIPGEDIALSMWPETSAADLIDATAYDKCLAATGLAILTARGDKPTINLADPRRPPVAETGRRRQVLLGAAAASVIAAAAWLAYDRVAQLDRQISEKQKEIAAAEADVEAFEPYQSKVAEIEEWRQSDVNWLDELDRLSQKLRPAPLDAKDFPVASDIRATQLIATAMLGGNEPGGRIDLTAVARSSSSSELEARLRDGNHPVEPISTTETPAKDEYRYKYTALLRVPPDTGVVADEEPADESVNEDVEGAGEVESSAGDTDGQETGAAPVESVEGSLDEEPVAKPDEAAPSEQTNEPTEDAPAEVASDSEEASS</sequence>
<dbReference type="KEGG" id="bmei:Spa11_18250"/>
<feature type="compositionally biased region" description="Acidic residues" evidence="1">
    <location>
        <begin position="523"/>
        <end position="540"/>
    </location>
</feature>
<gene>
    <name evidence="2" type="ORF">Spa11_18250</name>
</gene>
<dbReference type="AlphaFoldDB" id="A0A518K779"/>
<dbReference type="RefSeq" id="WP_145110951.1">
    <property type="nucleotide sequence ID" value="NZ_CP036349.1"/>
</dbReference>
<name>A0A518K779_9BACT</name>
<organism evidence="2 3">
    <name type="scientific">Botrimarina mediterranea</name>
    <dbReference type="NCBI Taxonomy" id="2528022"/>
    <lineage>
        <taxon>Bacteria</taxon>
        <taxon>Pseudomonadati</taxon>
        <taxon>Planctomycetota</taxon>
        <taxon>Planctomycetia</taxon>
        <taxon>Pirellulales</taxon>
        <taxon>Lacipirellulaceae</taxon>
        <taxon>Botrimarina</taxon>
    </lineage>
</organism>
<proteinExistence type="predicted"/>
<dbReference type="InterPro" id="IPR043129">
    <property type="entry name" value="ATPase_NBD"/>
</dbReference>
<feature type="region of interest" description="Disordered" evidence="1">
    <location>
        <begin position="455"/>
        <end position="540"/>
    </location>
</feature>
<evidence type="ECO:0000313" key="2">
    <source>
        <dbReference type="EMBL" id="QDV73627.1"/>
    </source>
</evidence>
<dbReference type="Gene3D" id="3.30.420.40">
    <property type="match status" value="2"/>
</dbReference>